<evidence type="ECO:0000256" key="1">
    <source>
        <dbReference type="SAM" id="MobiDB-lite"/>
    </source>
</evidence>
<accession>A0A5E4XR02</accession>
<protein>
    <submittedName>
        <fullName evidence="2">Uncharacterized protein</fullName>
    </submittedName>
</protein>
<evidence type="ECO:0000313" key="3">
    <source>
        <dbReference type="Proteomes" id="UP000366819"/>
    </source>
</evidence>
<proteinExistence type="predicted"/>
<name>A0A5E4XR02_9BURK</name>
<dbReference type="EMBL" id="CABPSN010000006">
    <property type="protein sequence ID" value="VVE38787.1"/>
    <property type="molecule type" value="Genomic_DNA"/>
</dbReference>
<sequence>MEIPQAFPTPNTLAPEIEETNAPPTTPRDPIEADISASLNRVSQTGDSIETGGNGTRAASSTDAPVSLSVIGVSGDSDAYRLRMTSGEGQASETLPGTAAAGQPTNTELTRLRNTLEAIKRQMPDRLSKEWTQLFLTTHNASSPLHPKTLGVFFDFIKDFPRNKQEKDAKSSMIATEKVLTELVSPKGDPIDEGTTESRVRDFFRNIHDKAINLETANYILSFASNKIEDRPKTSVALISGLWGKYNAVESEFAPDFAARIVAFELSLTPPTDRYKVWKHALDKVGQSNAFFSPIYMSRFVNALSSNPPDQSGDIASAHADIAKILYDYPTAFSLENDQIRRSALEGFLKGVESEDTRVFVTELLASHLDPTTLSGTRWKTAILTVTNNVSELFSAENKAKIRDTLKTLAGA</sequence>
<keyword evidence="3" id="KW-1185">Reference proteome</keyword>
<feature type="region of interest" description="Disordered" evidence="1">
    <location>
        <begin position="1"/>
        <end position="32"/>
    </location>
</feature>
<evidence type="ECO:0000313" key="2">
    <source>
        <dbReference type="EMBL" id="VVE38787.1"/>
    </source>
</evidence>
<dbReference type="AlphaFoldDB" id="A0A5E4XR02"/>
<organism evidence="2 3">
    <name type="scientific">Pandoraea aquatica</name>
    <dbReference type="NCBI Taxonomy" id="2508290"/>
    <lineage>
        <taxon>Bacteria</taxon>
        <taxon>Pseudomonadati</taxon>
        <taxon>Pseudomonadota</taxon>
        <taxon>Betaproteobacteria</taxon>
        <taxon>Burkholderiales</taxon>
        <taxon>Burkholderiaceae</taxon>
        <taxon>Pandoraea</taxon>
    </lineage>
</organism>
<gene>
    <name evidence="2" type="ORF">PAQ31011_04065</name>
</gene>
<dbReference type="Proteomes" id="UP000366819">
    <property type="component" value="Unassembled WGS sequence"/>
</dbReference>
<reference evidence="2 3" key="1">
    <citation type="submission" date="2019-08" db="EMBL/GenBank/DDBJ databases">
        <authorList>
            <person name="Peeters C."/>
        </authorList>
    </citation>
    <scope>NUCLEOTIDE SEQUENCE [LARGE SCALE GENOMIC DNA]</scope>
    <source>
        <strain evidence="2 3">LMG 31011</strain>
    </source>
</reference>